<keyword evidence="2" id="KW-1133">Transmembrane helix</keyword>
<dbReference type="AlphaFoldDB" id="A0A151T8K4"/>
<dbReference type="Gramene" id="C.cajan_17423.t">
    <property type="protein sequence ID" value="C.cajan_17423.t.cds1"/>
    <property type="gene ID" value="C.cajan_17423"/>
</dbReference>
<keyword evidence="2" id="KW-0472">Membrane</keyword>
<dbReference type="InterPro" id="IPR054722">
    <property type="entry name" value="PolX-like_BBD"/>
</dbReference>
<dbReference type="Pfam" id="PF25597">
    <property type="entry name" value="SH3_retrovirus"/>
    <property type="match status" value="1"/>
</dbReference>
<dbReference type="Pfam" id="PF13976">
    <property type="entry name" value="gag_pre-integrs"/>
    <property type="match status" value="1"/>
</dbReference>
<keyword evidence="1" id="KW-0378">Hydrolase</keyword>
<sequence length="465" mass="53166">MTPFRMIFKSYIQRNREQLITVANGQGVPICGSGNIILESSIILKDVLHVPQLANNLISVQKLIKDLNCSVTFFSTHCVFQDLATGKTILTAKEQSGLYLLEFDDQNKIKIMSQQATSETWANSQIWLHHKRLGHPSFNLIKSLFPHLFIKESVESFNCDICQLSKHQRASYPISNKKSTSPFDLIHSDVWGLVVESISGAKWFVTFIDDCTRVTWTYLMKNKSEVFQIFVNFFRLIQNQFEKNIKRIRSDNDTEYVNHEFINFLSHNGIVHELTCVNTPQQNGVAERKNRHLLEVTRALLFQMSVPKNYWGEAVLTATYLINRLPTRILNGISPIESLLSFVPSCPLISSLPSRVFGCTVFVHSHHPNRSKLDPKALKCVFIGYPSNKKGYKCYHPQSRRVFITMDVTFQETQSFYASPPLQGEKALEVEELSFLCGGTLLLVITIFVFARCPRSKQCSYHGQQ</sequence>
<dbReference type="GO" id="GO:0008233">
    <property type="term" value="F:peptidase activity"/>
    <property type="evidence" value="ECO:0007669"/>
    <property type="project" value="UniProtKB-KW"/>
</dbReference>
<dbReference type="PROSITE" id="PS50994">
    <property type="entry name" value="INTEGRASE"/>
    <property type="match status" value="1"/>
</dbReference>
<dbReference type="SUPFAM" id="SSF53098">
    <property type="entry name" value="Ribonuclease H-like"/>
    <property type="match status" value="1"/>
</dbReference>
<dbReference type="Pfam" id="PF00665">
    <property type="entry name" value="rve"/>
    <property type="match status" value="1"/>
</dbReference>
<gene>
    <name evidence="4" type="ORF">KK1_017936</name>
</gene>
<dbReference type="InterPro" id="IPR012337">
    <property type="entry name" value="RNaseH-like_sf"/>
</dbReference>
<keyword evidence="1" id="KW-0645">Protease</keyword>
<keyword evidence="2" id="KW-0812">Transmembrane</keyword>
<dbReference type="InterPro" id="IPR025724">
    <property type="entry name" value="GAG-pre-integrase_dom"/>
</dbReference>
<evidence type="ECO:0000256" key="2">
    <source>
        <dbReference type="SAM" id="Phobius"/>
    </source>
</evidence>
<keyword evidence="5" id="KW-1185">Reference proteome</keyword>
<dbReference type="PANTHER" id="PTHR42648:SF22">
    <property type="entry name" value="REVERSE TRANSCRIPTASE TY1_COPIA-TYPE DOMAIN-CONTAINING PROTEIN"/>
    <property type="match status" value="1"/>
</dbReference>
<reference evidence="4 5" key="1">
    <citation type="journal article" date="2012" name="Nat. Biotechnol.">
        <title>Draft genome sequence of pigeonpea (Cajanus cajan), an orphan legume crop of resource-poor farmers.</title>
        <authorList>
            <person name="Varshney R.K."/>
            <person name="Chen W."/>
            <person name="Li Y."/>
            <person name="Bharti A.K."/>
            <person name="Saxena R.K."/>
            <person name="Schlueter J.A."/>
            <person name="Donoghue M.T."/>
            <person name="Azam S."/>
            <person name="Fan G."/>
            <person name="Whaley A.M."/>
            <person name="Farmer A.D."/>
            <person name="Sheridan J."/>
            <person name="Iwata A."/>
            <person name="Tuteja R."/>
            <person name="Penmetsa R.V."/>
            <person name="Wu W."/>
            <person name="Upadhyaya H.D."/>
            <person name="Yang S.P."/>
            <person name="Shah T."/>
            <person name="Saxena K.B."/>
            <person name="Michael T."/>
            <person name="McCombie W.R."/>
            <person name="Yang B."/>
            <person name="Zhang G."/>
            <person name="Yang H."/>
            <person name="Wang J."/>
            <person name="Spillane C."/>
            <person name="Cook D.R."/>
            <person name="May G.D."/>
            <person name="Xu X."/>
            <person name="Jackson S.A."/>
        </authorList>
    </citation>
    <scope>NUCLEOTIDE SEQUENCE [LARGE SCALE GENOMIC DNA]</scope>
    <source>
        <strain evidence="5">cv. Asha</strain>
    </source>
</reference>
<proteinExistence type="predicted"/>
<dbReference type="Pfam" id="PF22936">
    <property type="entry name" value="Pol_BBD"/>
    <property type="match status" value="1"/>
</dbReference>
<dbReference type="InterPro" id="IPR036397">
    <property type="entry name" value="RNaseH_sf"/>
</dbReference>
<feature type="transmembrane region" description="Helical" evidence="2">
    <location>
        <begin position="433"/>
        <end position="451"/>
    </location>
</feature>
<dbReference type="PANTHER" id="PTHR42648">
    <property type="entry name" value="TRANSPOSASE, PUTATIVE-RELATED"/>
    <property type="match status" value="1"/>
</dbReference>
<dbReference type="GO" id="GO:0003676">
    <property type="term" value="F:nucleic acid binding"/>
    <property type="evidence" value="ECO:0007669"/>
    <property type="project" value="InterPro"/>
</dbReference>
<feature type="domain" description="Integrase catalytic" evidence="3">
    <location>
        <begin position="178"/>
        <end position="343"/>
    </location>
</feature>
<dbReference type="GO" id="GO:0006508">
    <property type="term" value="P:proteolysis"/>
    <property type="evidence" value="ECO:0007669"/>
    <property type="project" value="UniProtKB-KW"/>
</dbReference>
<evidence type="ECO:0000313" key="5">
    <source>
        <dbReference type="Proteomes" id="UP000075243"/>
    </source>
</evidence>
<protein>
    <submittedName>
        <fullName evidence="4">Retrovirus-related Pol polyprotein from transposon TNT 1-94</fullName>
    </submittedName>
</protein>
<organism evidence="4 5">
    <name type="scientific">Cajanus cajan</name>
    <name type="common">Pigeon pea</name>
    <name type="synonym">Cajanus indicus</name>
    <dbReference type="NCBI Taxonomy" id="3821"/>
    <lineage>
        <taxon>Eukaryota</taxon>
        <taxon>Viridiplantae</taxon>
        <taxon>Streptophyta</taxon>
        <taxon>Embryophyta</taxon>
        <taxon>Tracheophyta</taxon>
        <taxon>Spermatophyta</taxon>
        <taxon>Magnoliopsida</taxon>
        <taxon>eudicotyledons</taxon>
        <taxon>Gunneridae</taxon>
        <taxon>Pentapetalae</taxon>
        <taxon>rosids</taxon>
        <taxon>fabids</taxon>
        <taxon>Fabales</taxon>
        <taxon>Fabaceae</taxon>
        <taxon>Papilionoideae</taxon>
        <taxon>50 kb inversion clade</taxon>
        <taxon>NPAAA clade</taxon>
        <taxon>indigoferoid/millettioid clade</taxon>
        <taxon>Phaseoleae</taxon>
        <taxon>Cajanus</taxon>
    </lineage>
</organism>
<dbReference type="EMBL" id="CM003609">
    <property type="protein sequence ID" value="KYP63367.1"/>
    <property type="molecule type" value="Genomic_DNA"/>
</dbReference>
<dbReference type="InterPro" id="IPR001584">
    <property type="entry name" value="Integrase_cat-core"/>
</dbReference>
<dbReference type="Proteomes" id="UP000075243">
    <property type="component" value="Chromosome 7"/>
</dbReference>
<evidence type="ECO:0000313" key="4">
    <source>
        <dbReference type="EMBL" id="KYP63367.1"/>
    </source>
</evidence>
<accession>A0A151T8K4</accession>
<name>A0A151T8K4_CAJCA</name>
<dbReference type="InterPro" id="IPR039537">
    <property type="entry name" value="Retrotran_Ty1/copia-like"/>
</dbReference>
<dbReference type="Gene3D" id="3.30.420.10">
    <property type="entry name" value="Ribonuclease H-like superfamily/Ribonuclease H"/>
    <property type="match status" value="1"/>
</dbReference>
<dbReference type="InterPro" id="IPR057670">
    <property type="entry name" value="SH3_retrovirus"/>
</dbReference>
<evidence type="ECO:0000259" key="3">
    <source>
        <dbReference type="PROSITE" id="PS50994"/>
    </source>
</evidence>
<evidence type="ECO:0000256" key="1">
    <source>
        <dbReference type="ARBA" id="ARBA00022670"/>
    </source>
</evidence>
<dbReference type="GO" id="GO:0015074">
    <property type="term" value="P:DNA integration"/>
    <property type="evidence" value="ECO:0007669"/>
    <property type="project" value="InterPro"/>
</dbReference>